<keyword evidence="2" id="KW-0472">Membrane</keyword>
<reference key="2">
    <citation type="submission" date="2010-03" db="EMBL/GenBank/DDBJ databases">
        <authorList>
            <person name="Ma Z."/>
            <person name="Wang X."/>
            <person name="Liu H."/>
        </authorList>
    </citation>
    <scope>NUCLEOTIDE SEQUENCE</scope>
    <source>
        <strain>MP145</strain>
    </source>
</reference>
<reference evidence="5" key="1">
    <citation type="submission" date="2010-03" db="EMBL/GenBank/DDBJ databases">
        <title>The complete genome of Mycoplasma crocodyli MP145.</title>
        <authorList>
            <person name="Glass J.I."/>
            <person name="Durkin A.S."/>
            <person name="Hostetler J."/>
            <person name="Jackson J."/>
            <person name="Johnson J."/>
            <person name="May M.A."/>
            <person name="Paralanov V."/>
            <person name="Radune D."/>
            <person name="Szczypinski B."/>
            <person name="Brown D.R."/>
        </authorList>
    </citation>
    <scope>NUCLEOTIDE SEQUENCE [LARGE SCALE GENOMIC DNA]</scope>
    <source>
        <strain evidence="5">ATCC 51981 / MP145</strain>
    </source>
</reference>
<keyword evidence="3" id="KW-0732">Signal</keyword>
<evidence type="ECO:0000313" key="4">
    <source>
        <dbReference type="EMBL" id="ADE19911.1"/>
    </source>
</evidence>
<dbReference type="Proteomes" id="UP000001845">
    <property type="component" value="Chromosome"/>
</dbReference>
<name>D5E4T5_MYCCM</name>
<accession>D5E4T5</accession>
<dbReference type="OrthoDB" id="396713at2"/>
<reference evidence="4 5" key="3">
    <citation type="journal article" date="2011" name="J. Bacteriol.">
        <title>Genome sequences of Mycoplasma alligatoris A21JP2T and Mycoplasma crocodyli MP145T.</title>
        <authorList>
            <person name="Brown D.R."/>
            <person name="Farmerie W.G."/>
            <person name="May M."/>
            <person name="Benders G.A."/>
            <person name="Durkin A.S."/>
            <person name="Hlavinka K."/>
            <person name="Hostetler J."/>
            <person name="Jackson J."/>
            <person name="Johnson J."/>
            <person name="Miller R.H."/>
            <person name="Paralanov V."/>
            <person name="Radune D."/>
            <person name="Szczypinski B."/>
            <person name="Glass J.I."/>
        </authorList>
    </citation>
    <scope>NUCLEOTIDE SEQUENCE [LARGE SCALE GENOMIC DNA]</scope>
    <source>
        <strain evidence="5">ATCC 51981 / MP145</strain>
    </source>
</reference>
<gene>
    <name evidence="4" type="ordered locus">MCRO_0103</name>
</gene>
<dbReference type="EMBL" id="CP001991">
    <property type="protein sequence ID" value="ADE19911.1"/>
    <property type="molecule type" value="Genomic_DNA"/>
</dbReference>
<keyword evidence="2" id="KW-0812">Transmembrane</keyword>
<dbReference type="HOGENOM" id="CLU_019559_0_0_14"/>
<dbReference type="STRING" id="512564.MCRO_0103"/>
<feature type="transmembrane region" description="Helical" evidence="2">
    <location>
        <begin position="754"/>
        <end position="777"/>
    </location>
</feature>
<keyword evidence="2" id="KW-1133">Transmembrane helix</keyword>
<evidence type="ECO:0000256" key="2">
    <source>
        <dbReference type="SAM" id="Phobius"/>
    </source>
</evidence>
<keyword evidence="5" id="KW-1185">Reference proteome</keyword>
<organism evidence="4 5">
    <name type="scientific">Mycoplasma crocodyli (strain ATCC 51981 / MP145)</name>
    <dbReference type="NCBI Taxonomy" id="512564"/>
    <lineage>
        <taxon>Bacteria</taxon>
        <taxon>Bacillati</taxon>
        <taxon>Mycoplasmatota</taxon>
        <taxon>Mollicutes</taxon>
        <taxon>Mycoplasmataceae</taxon>
        <taxon>Mycoplasma</taxon>
    </lineage>
</organism>
<dbReference type="InterPro" id="IPR054788">
    <property type="entry name" value="MSC_0620_UU052-like"/>
</dbReference>
<feature type="transmembrane region" description="Helical" evidence="2">
    <location>
        <begin position="721"/>
        <end position="742"/>
    </location>
</feature>
<dbReference type="NCBIfam" id="NF045829">
    <property type="entry name" value="UU052_fam"/>
    <property type="match status" value="1"/>
</dbReference>
<feature type="signal peptide" evidence="3">
    <location>
        <begin position="1"/>
        <end position="21"/>
    </location>
</feature>
<dbReference type="RefSeq" id="WP_013054687.1">
    <property type="nucleotide sequence ID" value="NC_014014.1"/>
</dbReference>
<feature type="region of interest" description="Disordered" evidence="1">
    <location>
        <begin position="46"/>
        <end position="65"/>
    </location>
</feature>
<sequence>MKKKNKLLILGSLSIISPVLLSLSVSTTISNNEHNSIVNKAVMYKEGTTPSNPTDPKPVTPPKPKPVNAVDFGDFDKAFDESLKQELLKIKENFKLMVDARLDELGKDNDFPTPEKFEQILYARAMKEFLTTKFDKLMTYKELFDSGYRMVFPKMYGNSKNITLVAVKYRGNDYNPVGIGEGNPYDYKYLIDDKPVLKDKDGNEVKNLINIDPKEVPEVNANSKAEYIKLVTDYLQHFGKALQDIFFNKNDAPKYGKDFEIAIDKINTSIGFYNIKPLKYASWDEYIAEKTKIRFTEFDLEENVAYHQEQQQQNQPPIVPPAPADFFPETTEPAKPINPNIENIAPLEPLLNPVNLTKDEFENDYKSMAAGYDSNPALLEQKSKKWFYFNNPINIRYNYQVTKIVPNGKKYIATVLITDKANSSTKRFYNHDLDFKKYSYSSGMSRYVIYEEFRRIFESIYGAFKLDEKLNYNEIPDQSLRIDLFNAVYLAIKTFELKEFENEYEKLANKVGNSNGYSNALENSNAVKVEEYNQYLRKHTKALVSRFLEARGIRTGRDVKEDKPRTFWEFLSKSLEYVINGEPFKTSKGDYRILKLRQYLEDKTWEPKFKTFFDLYKKNNIKISETFSDLQTRTVNLRKISNQFLVSIDDRIKMITDVYDGFYNHASLFRLVDEAGQYKVINDDNKDKKEEYDKKTLPILKDLQNRQDNIQKDNFARNTTYSVLALLTALFGSFLVIAMFIIMKKKNIKISKTIISIASIISIIALAAFISILLLMIGVL</sequence>
<dbReference type="eggNOG" id="ENOG5033T9M">
    <property type="taxonomic scope" value="Bacteria"/>
</dbReference>
<dbReference type="AlphaFoldDB" id="D5E4T5"/>
<evidence type="ECO:0000256" key="3">
    <source>
        <dbReference type="SAM" id="SignalP"/>
    </source>
</evidence>
<feature type="compositionally biased region" description="Pro residues" evidence="1">
    <location>
        <begin position="53"/>
        <end position="65"/>
    </location>
</feature>
<dbReference type="KEGG" id="mcd:MCRO_0103"/>
<proteinExistence type="predicted"/>
<feature type="chain" id="PRO_5003070491" description="Transmembrane protein" evidence="3">
    <location>
        <begin position="22"/>
        <end position="780"/>
    </location>
</feature>
<evidence type="ECO:0000256" key="1">
    <source>
        <dbReference type="SAM" id="MobiDB-lite"/>
    </source>
</evidence>
<evidence type="ECO:0000313" key="5">
    <source>
        <dbReference type="Proteomes" id="UP000001845"/>
    </source>
</evidence>
<protein>
    <recommendedName>
        <fullName evidence="6">Transmembrane protein</fullName>
    </recommendedName>
</protein>
<evidence type="ECO:0008006" key="6">
    <source>
        <dbReference type="Google" id="ProtNLM"/>
    </source>
</evidence>